<feature type="binding site" evidence="1">
    <location>
        <position position="161"/>
    </location>
    <ligand>
        <name>Mn(2+)</name>
        <dbReference type="ChEBI" id="CHEBI:29035"/>
        <label>2</label>
    </ligand>
</feature>
<dbReference type="PANTHER" id="PTHR11014">
    <property type="entry name" value="PEPTIDASE M20 FAMILY MEMBER"/>
    <property type="match status" value="1"/>
</dbReference>
<dbReference type="SUPFAM" id="SSF53187">
    <property type="entry name" value="Zn-dependent exopeptidases"/>
    <property type="match status" value="1"/>
</dbReference>
<dbReference type="EMBL" id="QRMS01000001">
    <property type="protein sequence ID" value="RHJ89866.1"/>
    <property type="molecule type" value="Genomic_DNA"/>
</dbReference>
<dbReference type="Gene3D" id="3.30.70.360">
    <property type="match status" value="1"/>
</dbReference>
<feature type="domain" description="Peptidase M20 dimerisation" evidence="2">
    <location>
        <begin position="184"/>
        <end position="272"/>
    </location>
</feature>
<comment type="cofactor">
    <cofactor evidence="1">
        <name>Mn(2+)</name>
        <dbReference type="ChEBI" id="CHEBI:29035"/>
    </cofactor>
    <text evidence="1">The Mn(2+) ion enhances activity.</text>
</comment>
<feature type="binding site" evidence="1">
    <location>
        <position position="101"/>
    </location>
    <ligand>
        <name>Mn(2+)</name>
        <dbReference type="ChEBI" id="CHEBI:29035"/>
        <label>2</label>
    </ligand>
</feature>
<keyword evidence="1" id="KW-0479">Metal-binding</keyword>
<dbReference type="AlphaFoldDB" id="A0A415E7V1"/>
<dbReference type="PANTHER" id="PTHR11014:SF63">
    <property type="entry name" value="METALLOPEPTIDASE, PUTATIVE (AFU_ORTHOLOGUE AFUA_6G09600)-RELATED"/>
    <property type="match status" value="1"/>
</dbReference>
<dbReference type="InterPro" id="IPR002933">
    <property type="entry name" value="Peptidase_M20"/>
</dbReference>
<dbReference type="NCBIfam" id="TIGR01891">
    <property type="entry name" value="amidohydrolases"/>
    <property type="match status" value="1"/>
</dbReference>
<sequence>MKDEFIKAAKELEEQIIRDRRHIHKYPEVGMEVPKTYAYVKKRLEQIGCETAECGKYGITSTVGQGGKTLLLRAELDGLPTKEETDIPFKSQNENGHLCGHDIHIAMLLGAAKILKDREADLKGTVKFMFQPAEEYGIGAKVMIEHGILENPKVDACLAIHVMPDERNGHIGFKKGITCAYLDGFMIEVNGKGGHGSRPEETIDPLNVVVDMYSMIKGVVERETSAFNPAVCTIGVLGGGSAANVIPQRAVLEGTLRCCDSKIRERIIDRIIICANAACQASGATHRLQLVSTPGMYNDPKLCDEMKGLICDINGSDKVAEHELPMLGTEDLSYISEKVPTMLMWLGTGDVGAPTSHSADVYFNEDYFYMGAATLAYCAAKWLDKAKKE</sequence>
<organism evidence="3 4">
    <name type="scientific">Emergencia timonensis</name>
    <dbReference type="NCBI Taxonomy" id="1776384"/>
    <lineage>
        <taxon>Bacteria</taxon>
        <taxon>Bacillati</taxon>
        <taxon>Bacillota</taxon>
        <taxon>Clostridia</taxon>
        <taxon>Peptostreptococcales</taxon>
        <taxon>Anaerovoracaceae</taxon>
        <taxon>Emergencia</taxon>
    </lineage>
</organism>
<dbReference type="SUPFAM" id="SSF55031">
    <property type="entry name" value="Bacterial exopeptidase dimerisation domain"/>
    <property type="match status" value="1"/>
</dbReference>
<keyword evidence="4" id="KW-1185">Reference proteome</keyword>
<dbReference type="RefSeq" id="WP_118333878.1">
    <property type="nucleotide sequence ID" value="NZ_AP025567.1"/>
</dbReference>
<dbReference type="Pfam" id="PF07687">
    <property type="entry name" value="M20_dimer"/>
    <property type="match status" value="1"/>
</dbReference>
<proteinExistence type="predicted"/>
<feature type="binding site" evidence="1">
    <location>
        <position position="99"/>
    </location>
    <ligand>
        <name>Mn(2+)</name>
        <dbReference type="ChEBI" id="CHEBI:29035"/>
        <label>2</label>
    </ligand>
</feature>
<feature type="binding site" evidence="1">
    <location>
        <position position="135"/>
    </location>
    <ligand>
        <name>Mn(2+)</name>
        <dbReference type="ChEBI" id="CHEBI:29035"/>
        <label>2</label>
    </ligand>
</feature>
<gene>
    <name evidence="3" type="ORF">DW099_04690</name>
</gene>
<dbReference type="GO" id="GO:0016787">
    <property type="term" value="F:hydrolase activity"/>
    <property type="evidence" value="ECO:0007669"/>
    <property type="project" value="UniProtKB-KW"/>
</dbReference>
<evidence type="ECO:0000313" key="3">
    <source>
        <dbReference type="EMBL" id="RHJ89866.1"/>
    </source>
</evidence>
<dbReference type="GO" id="GO:0046872">
    <property type="term" value="F:metal ion binding"/>
    <property type="evidence" value="ECO:0007669"/>
    <property type="project" value="UniProtKB-KW"/>
</dbReference>
<dbReference type="InterPro" id="IPR011650">
    <property type="entry name" value="Peptidase_M20_dimer"/>
</dbReference>
<dbReference type="Proteomes" id="UP000284841">
    <property type="component" value="Unassembled WGS sequence"/>
</dbReference>
<protein>
    <submittedName>
        <fullName evidence="3">Amidohydrolase</fullName>
    </submittedName>
</protein>
<feature type="binding site" evidence="1">
    <location>
        <position position="357"/>
    </location>
    <ligand>
        <name>Mn(2+)</name>
        <dbReference type="ChEBI" id="CHEBI:29035"/>
        <label>2</label>
    </ligand>
</feature>
<reference evidence="3 4" key="1">
    <citation type="submission" date="2018-08" db="EMBL/GenBank/DDBJ databases">
        <title>A genome reference for cultivated species of the human gut microbiota.</title>
        <authorList>
            <person name="Zou Y."/>
            <person name="Xue W."/>
            <person name="Luo G."/>
        </authorList>
    </citation>
    <scope>NUCLEOTIDE SEQUENCE [LARGE SCALE GENOMIC DNA]</scope>
    <source>
        <strain evidence="3 4">AM07-24</strain>
    </source>
</reference>
<dbReference type="CDD" id="cd03886">
    <property type="entry name" value="M20_Acy1"/>
    <property type="match status" value="1"/>
</dbReference>
<accession>A0A415E7V1</accession>
<evidence type="ECO:0000256" key="1">
    <source>
        <dbReference type="PIRSR" id="PIRSR005962-1"/>
    </source>
</evidence>
<dbReference type="OrthoDB" id="9776731at2"/>
<dbReference type="Pfam" id="PF01546">
    <property type="entry name" value="Peptidase_M20"/>
    <property type="match status" value="1"/>
</dbReference>
<comment type="caution">
    <text evidence="3">The sequence shown here is derived from an EMBL/GenBank/DDBJ whole genome shotgun (WGS) entry which is preliminary data.</text>
</comment>
<dbReference type="InterPro" id="IPR036264">
    <property type="entry name" value="Bact_exopeptidase_dim_dom"/>
</dbReference>
<dbReference type="Gene3D" id="3.40.630.10">
    <property type="entry name" value="Zn peptidases"/>
    <property type="match status" value="1"/>
</dbReference>
<evidence type="ECO:0000313" key="4">
    <source>
        <dbReference type="Proteomes" id="UP000284841"/>
    </source>
</evidence>
<dbReference type="PIRSF" id="PIRSF005962">
    <property type="entry name" value="Pept_M20D_amidohydro"/>
    <property type="match status" value="1"/>
</dbReference>
<name>A0A415E7V1_9FIRM</name>
<keyword evidence="1" id="KW-0464">Manganese</keyword>
<evidence type="ECO:0000259" key="2">
    <source>
        <dbReference type="Pfam" id="PF07687"/>
    </source>
</evidence>
<keyword evidence="3" id="KW-0378">Hydrolase</keyword>
<dbReference type="InterPro" id="IPR017439">
    <property type="entry name" value="Amidohydrolase"/>
</dbReference>